<sequence>MRRSIATVSLSGNLQEKLLAIAAAKFDSIELFENDLLFFDGTARDVRAMVEDVGLKISLFQPFRDFEGVPDEVFRRNLDRAERKFDVMGDLDAKMMLVCSNVSPAAIADDERAAAQLHELAERAAARGIRIGYEALAWGAQVKTYGHVWEIVRRAAHSHLGVILDSFHTLALGDGVEGIAHIPGEKIFFVQLADAPLLKMDVLSWSRHFRCFPGQGDFDVAAFAAKAIEAGYTGPLSLEIFNDEFRATAPSRTARDGMRSLLFLEEQIRGQLEESPAEPGRAPRPRVDLLDPPPPPDLSGVAFLEFAVDATARGELARWLEGMGFQRVGVHRGKDVTLYRQGDLAIALNAEPESFAHSYYLLHGVSVCAIGLRAADPAGLLSRAEVFGCQRFEERVGPDEAPMPGLRAPDGSLIYVVDESFDAAADFVRDRGEGASAGLVSAVDHVGQALPGDHFDTWLLFYRAVLRLKPEESWVLPDPYGLVKSRALANAARNVRFPLSFSESSRTVVARSLTTFSGAGVNQVAFSTGDIFKAVRALRKAGLELLRIPENYYDDLAARLGLDEAFVEKLRDHGVLYDRDAEGGEFLHVYTRTFHDRFFFEIVQRQGGYDQYGAANAPVRMAAQSRTAARETSLTP</sequence>
<dbReference type="GO" id="GO:0046872">
    <property type="term" value="F:metal ion binding"/>
    <property type="evidence" value="ECO:0007669"/>
    <property type="project" value="UniProtKB-UniRule"/>
</dbReference>
<dbReference type="RefSeq" id="WP_111530364.1">
    <property type="nucleotide sequence ID" value="NZ_JBHRSG010000003.1"/>
</dbReference>
<comment type="catalytic activity">
    <reaction evidence="1">
        <text>3-dehydroshikimate = 3,4-dihydroxybenzoate + H2O</text>
        <dbReference type="Rhea" id="RHEA:24848"/>
        <dbReference type="ChEBI" id="CHEBI:15377"/>
        <dbReference type="ChEBI" id="CHEBI:16630"/>
        <dbReference type="ChEBI" id="CHEBI:36241"/>
        <dbReference type="EC" id="4.2.1.118"/>
    </reaction>
</comment>
<dbReference type="SUPFAM" id="SSF51658">
    <property type="entry name" value="Xylose isomerase-like"/>
    <property type="match status" value="1"/>
</dbReference>
<evidence type="ECO:0000313" key="4">
    <source>
        <dbReference type="EMBL" id="RAK51802.1"/>
    </source>
</evidence>
<feature type="region of interest" description="Disordered" evidence="2">
    <location>
        <begin position="272"/>
        <end position="293"/>
    </location>
</feature>
<keyword evidence="4" id="KW-0670">Pyruvate</keyword>
<dbReference type="EC" id="4.2.1.118" evidence="1"/>
<keyword evidence="4" id="KW-0560">Oxidoreductase</keyword>
<dbReference type="Gene3D" id="3.20.20.150">
    <property type="entry name" value="Divalent-metal-dependent TIM barrel enzymes"/>
    <property type="match status" value="1"/>
</dbReference>
<dbReference type="InterPro" id="IPR013022">
    <property type="entry name" value="Xyl_isomerase-like_TIM-brl"/>
</dbReference>
<dbReference type="GO" id="GO:0051213">
    <property type="term" value="F:dioxygenase activity"/>
    <property type="evidence" value="ECO:0007669"/>
    <property type="project" value="UniProtKB-KW"/>
</dbReference>
<feature type="binding site" evidence="1">
    <location>
        <position position="134"/>
    </location>
    <ligand>
        <name>a divalent metal cation</name>
        <dbReference type="ChEBI" id="CHEBI:60240"/>
        <note>catalytic</note>
    </ligand>
</feature>
<feature type="binding site" evidence="1">
    <location>
        <position position="239"/>
    </location>
    <ligand>
        <name>a divalent metal cation</name>
        <dbReference type="ChEBI" id="CHEBI:60240"/>
        <note>catalytic</note>
    </ligand>
</feature>
<dbReference type="GO" id="GO:0046279">
    <property type="term" value="P:3,4-dihydroxybenzoate biosynthetic process"/>
    <property type="evidence" value="ECO:0007669"/>
    <property type="project" value="UniProtKB-UniRule"/>
</dbReference>
<accession>A0A328AAT6</accession>
<comment type="caution">
    <text evidence="4">The sequence shown here is derived from an EMBL/GenBank/DDBJ whole genome shotgun (WGS) entry which is preliminary data.</text>
</comment>
<reference evidence="5" key="1">
    <citation type="submission" date="2018-05" db="EMBL/GenBank/DDBJ databases">
        <authorList>
            <person name="Li X."/>
        </authorList>
    </citation>
    <scope>NUCLEOTIDE SEQUENCE [LARGE SCALE GENOMIC DNA]</scope>
    <source>
        <strain evidence="5">LX32</strain>
    </source>
</reference>
<dbReference type="PANTHER" id="PTHR12110">
    <property type="entry name" value="HYDROXYPYRUVATE ISOMERASE"/>
    <property type="match status" value="1"/>
</dbReference>
<keyword evidence="1" id="KW-0479">Metal-binding</keyword>
<comment type="pathway">
    <text evidence="1">Aromatic compound metabolism; 3,4-dihydroxybenzoate biosynthesis.</text>
</comment>
<dbReference type="GO" id="GO:0046565">
    <property type="term" value="F:3-dehydroshikimate dehydratase activity"/>
    <property type="evidence" value="ECO:0007669"/>
    <property type="project" value="UniProtKB-UniRule"/>
</dbReference>
<evidence type="ECO:0000259" key="3">
    <source>
        <dbReference type="PROSITE" id="PS51819"/>
    </source>
</evidence>
<dbReference type="InterPro" id="IPR036237">
    <property type="entry name" value="Xyl_isomerase-like_sf"/>
</dbReference>
<dbReference type="AlphaFoldDB" id="A0A328AAT6"/>
<organism evidence="4 5">
    <name type="scientific">Phenylobacterium soli</name>
    <dbReference type="NCBI Taxonomy" id="2170551"/>
    <lineage>
        <taxon>Bacteria</taxon>
        <taxon>Pseudomonadati</taxon>
        <taxon>Pseudomonadota</taxon>
        <taxon>Alphaproteobacteria</taxon>
        <taxon>Caulobacterales</taxon>
        <taxon>Caulobacteraceae</taxon>
        <taxon>Phenylobacterium</taxon>
    </lineage>
</organism>
<evidence type="ECO:0000256" key="1">
    <source>
        <dbReference type="HAMAP-Rule" id="MF_02238"/>
    </source>
</evidence>
<feature type="binding site" evidence="1">
    <location>
        <position position="191"/>
    </location>
    <ligand>
        <name>a divalent metal cation</name>
        <dbReference type="ChEBI" id="CHEBI:60240"/>
        <note>catalytic</note>
    </ligand>
</feature>
<feature type="domain" description="VOC" evidence="3">
    <location>
        <begin position="442"/>
        <end position="605"/>
    </location>
</feature>
<dbReference type="HAMAP" id="MF_02238">
    <property type="entry name" value="DSD"/>
    <property type="match status" value="1"/>
</dbReference>
<dbReference type="OrthoDB" id="9780241at2"/>
<dbReference type="Proteomes" id="UP000249254">
    <property type="component" value="Unassembled WGS sequence"/>
</dbReference>
<dbReference type="PANTHER" id="PTHR12110:SF21">
    <property type="entry name" value="XYLOSE ISOMERASE-LIKE TIM BARREL DOMAIN-CONTAINING PROTEIN"/>
    <property type="match status" value="1"/>
</dbReference>
<dbReference type="InterPro" id="IPR037523">
    <property type="entry name" value="VOC_core"/>
</dbReference>
<comment type="cofactor">
    <cofactor evidence="1">
        <name>a divalent metal cation</name>
        <dbReference type="ChEBI" id="CHEBI:60240"/>
    </cofactor>
</comment>
<dbReference type="Gene3D" id="3.10.180.10">
    <property type="entry name" value="2,3-Dihydroxybiphenyl 1,2-Dioxygenase, domain 1"/>
    <property type="match status" value="2"/>
</dbReference>
<gene>
    <name evidence="4" type="ORF">DJ017_18450</name>
</gene>
<dbReference type="EMBL" id="QFYQ01000002">
    <property type="protein sequence ID" value="RAK51802.1"/>
    <property type="molecule type" value="Genomic_DNA"/>
</dbReference>
<feature type="domain" description="VOC" evidence="3">
    <location>
        <begin position="300"/>
        <end position="419"/>
    </location>
</feature>
<proteinExistence type="inferred from homology"/>
<keyword evidence="5" id="KW-1185">Reference proteome</keyword>
<dbReference type="PROSITE" id="PS51819">
    <property type="entry name" value="VOC"/>
    <property type="match status" value="2"/>
</dbReference>
<dbReference type="InterPro" id="IPR050312">
    <property type="entry name" value="IolE/XylAMocC-like"/>
</dbReference>
<evidence type="ECO:0000256" key="2">
    <source>
        <dbReference type="SAM" id="MobiDB-lite"/>
    </source>
</evidence>
<dbReference type="Pfam" id="PF14696">
    <property type="entry name" value="Glyoxalase_5"/>
    <property type="match status" value="1"/>
</dbReference>
<dbReference type="Pfam" id="PF00903">
    <property type="entry name" value="Glyoxalase"/>
    <property type="match status" value="1"/>
</dbReference>
<dbReference type="InterPro" id="IPR029068">
    <property type="entry name" value="Glyas_Bleomycin-R_OHBP_Dase"/>
</dbReference>
<dbReference type="UniPathway" id="UPA00088"/>
<keyword evidence="1" id="KW-0456">Lyase</keyword>
<name>A0A328AAT6_9CAUL</name>
<protein>
    <recommendedName>
        <fullName evidence="1">3-dehydroshikimate dehydratase</fullName>
        <shortName evidence="1">DSD</shortName>
        <ecNumber evidence="1">4.2.1.118</ecNumber>
    </recommendedName>
</protein>
<comment type="function">
    <text evidence="1">Catalyzes the conversion of 3-dehydroshikimate to protocatechuate (3,4-dihydroxybenzoate), a common intermediate of quinate and shikimate degradation pathways.</text>
</comment>
<dbReference type="Pfam" id="PF01261">
    <property type="entry name" value="AP_endonuc_2"/>
    <property type="match status" value="1"/>
</dbReference>
<dbReference type="InterPro" id="IPR043700">
    <property type="entry name" value="DSD"/>
</dbReference>
<dbReference type="SUPFAM" id="SSF54593">
    <property type="entry name" value="Glyoxalase/Bleomycin resistance protein/Dihydroxybiphenyl dioxygenase"/>
    <property type="match status" value="1"/>
</dbReference>
<keyword evidence="4" id="KW-0223">Dioxygenase</keyword>
<comment type="caution">
    <text evidence="1">Lacks conserved residue(s) required for the propagation of feature annotation.</text>
</comment>
<feature type="binding site" evidence="1">
    <location>
        <position position="165"/>
    </location>
    <ligand>
        <name>a divalent metal cation</name>
        <dbReference type="ChEBI" id="CHEBI:60240"/>
        <note>catalytic</note>
    </ligand>
</feature>
<dbReference type="InterPro" id="IPR004360">
    <property type="entry name" value="Glyas_Fos-R_dOase_dom"/>
</dbReference>
<evidence type="ECO:0000313" key="5">
    <source>
        <dbReference type="Proteomes" id="UP000249254"/>
    </source>
</evidence>
<comment type="similarity">
    <text evidence="1">Belongs to the bacterial two-domain DSD family.</text>
</comment>